<keyword evidence="2" id="KW-0472">Membrane</keyword>
<organism evidence="3 4">
    <name type="scientific">Leucobacter chromiisoli</name>
    <dbReference type="NCBI Taxonomy" id="2796471"/>
    <lineage>
        <taxon>Bacteria</taxon>
        <taxon>Bacillati</taxon>
        <taxon>Actinomycetota</taxon>
        <taxon>Actinomycetes</taxon>
        <taxon>Micrococcales</taxon>
        <taxon>Microbacteriaceae</taxon>
        <taxon>Leucobacter</taxon>
    </lineage>
</organism>
<feature type="transmembrane region" description="Helical" evidence="2">
    <location>
        <begin position="197"/>
        <end position="216"/>
    </location>
</feature>
<feature type="transmembrane region" description="Helical" evidence="2">
    <location>
        <begin position="20"/>
        <end position="42"/>
    </location>
</feature>
<protein>
    <submittedName>
        <fullName evidence="3">Uncharacterized protein</fullName>
    </submittedName>
</protein>
<proteinExistence type="predicted"/>
<gene>
    <name evidence="3" type="ORF">JD276_15175</name>
</gene>
<feature type="transmembrane region" description="Helical" evidence="2">
    <location>
        <begin position="54"/>
        <end position="77"/>
    </location>
</feature>
<sequence>MGEGRRDERGDARDTGGGSAWAPTLWALWPWAAWLLPVALVLMRLPSGGWETLILLFSAPLWWPVCALLALLPRFVLRRRGYRAMPTSVGLAMLGCFWGLLAVFASLRATGDSGSHDSPMRELLPWIPQRVEDITATLGAIVVLVSWIVAAVGAFVLPRSAGGGSAASSPRAGRDADPDAALPAAGTGPPARSGEGLLGIGLFAIPILLVLVVAGVDRVAMHGEADWAGEREVDVAGLSSREGAARQERHWEAAQEALQPARCAIDEAGWLTGTFGGVRVEDSGPEPHGYTVAVSWDSIVEGAPDEVGERVLAIVEGEGWRLHGEAGGTWGPIPEREVETDDDGSVNWVRYSLRNDRGYSLMLTAGLPEEPRYSSRPLPPPGSAIITLRVESGPYWLESRGNVDWDRGTPFAEAEPLWADDPPVVFACDEWPELRLVENQPLTVDPR</sequence>
<feature type="compositionally biased region" description="Low complexity" evidence="1">
    <location>
        <begin position="179"/>
        <end position="188"/>
    </location>
</feature>
<dbReference type="Proteomes" id="UP000608530">
    <property type="component" value="Unassembled WGS sequence"/>
</dbReference>
<keyword evidence="2" id="KW-1133">Transmembrane helix</keyword>
<evidence type="ECO:0000313" key="3">
    <source>
        <dbReference type="EMBL" id="MBK0420370.1"/>
    </source>
</evidence>
<evidence type="ECO:0000256" key="1">
    <source>
        <dbReference type="SAM" id="MobiDB-lite"/>
    </source>
</evidence>
<dbReference type="RefSeq" id="WP_200116507.1">
    <property type="nucleotide sequence ID" value="NZ_JAEHOH010000027.1"/>
</dbReference>
<feature type="transmembrane region" description="Helical" evidence="2">
    <location>
        <begin position="134"/>
        <end position="157"/>
    </location>
</feature>
<feature type="transmembrane region" description="Helical" evidence="2">
    <location>
        <begin position="89"/>
        <end position="107"/>
    </location>
</feature>
<dbReference type="AlphaFoldDB" id="A0A934QAM0"/>
<evidence type="ECO:0000256" key="2">
    <source>
        <dbReference type="SAM" id="Phobius"/>
    </source>
</evidence>
<dbReference type="EMBL" id="JAEHOH010000027">
    <property type="protein sequence ID" value="MBK0420370.1"/>
    <property type="molecule type" value="Genomic_DNA"/>
</dbReference>
<comment type="caution">
    <text evidence="3">The sequence shown here is derived from an EMBL/GenBank/DDBJ whole genome shotgun (WGS) entry which is preliminary data.</text>
</comment>
<name>A0A934QAM0_9MICO</name>
<reference evidence="3" key="1">
    <citation type="submission" date="2020-12" db="EMBL/GenBank/DDBJ databases">
        <title>Leucobacter sp. CAS1, isolated from Chromium sludge.</title>
        <authorList>
            <person name="Xu Z."/>
        </authorList>
    </citation>
    <scope>NUCLEOTIDE SEQUENCE</scope>
    <source>
        <strain evidence="3">CSA1</strain>
    </source>
</reference>
<keyword evidence="4" id="KW-1185">Reference proteome</keyword>
<feature type="region of interest" description="Disordered" evidence="1">
    <location>
        <begin position="161"/>
        <end position="188"/>
    </location>
</feature>
<accession>A0A934QAM0</accession>
<keyword evidence="2" id="KW-0812">Transmembrane</keyword>
<evidence type="ECO:0000313" key="4">
    <source>
        <dbReference type="Proteomes" id="UP000608530"/>
    </source>
</evidence>